<comment type="catalytic activity">
    <reaction evidence="15">
        <text>an S-substituted L-cysteine + H2O = a thiol + pyruvate + NH4(+)</text>
        <dbReference type="Rhea" id="RHEA:18121"/>
        <dbReference type="ChEBI" id="CHEBI:15361"/>
        <dbReference type="ChEBI" id="CHEBI:15377"/>
        <dbReference type="ChEBI" id="CHEBI:28938"/>
        <dbReference type="ChEBI" id="CHEBI:29256"/>
        <dbReference type="ChEBI" id="CHEBI:58717"/>
        <dbReference type="EC" id="4.4.1.13"/>
    </reaction>
    <physiologicalReaction direction="left-to-right" evidence="15">
        <dbReference type="Rhea" id="RHEA:18122"/>
    </physiologicalReaction>
</comment>
<dbReference type="GO" id="GO:0005739">
    <property type="term" value="C:mitochondrion"/>
    <property type="evidence" value="ECO:0007669"/>
    <property type="project" value="TreeGrafter"/>
</dbReference>
<evidence type="ECO:0000256" key="19">
    <source>
        <dbReference type="ARBA" id="ARBA00075125"/>
    </source>
</evidence>
<sequence>MRKRLQARRLDRIDHNPWVVFTKLASECDAVNLGQGFPDFPPPDFAVEAFQQAISGDFMLNQYTRAFGYPPLTKILASFFGKLLGQEIDPFENVLVTVGAYGALFTAFQALVDEGDEVIIIEPSFDCYEPMTLMAGGRPVFVSLKLTPTKDRELDSSSDWQLDPTELASKFTSRTKALILNTPNNPLGKVTESLPSRDPSRLGSSPYSVTDLLPWGFSLFICEVGGLPVMSSEDRGPWRSLAQGQHSPGKV</sequence>
<dbReference type="PANTHER" id="PTHR43807">
    <property type="entry name" value="FI04487P"/>
    <property type="match status" value="1"/>
</dbReference>
<dbReference type="SUPFAM" id="SSF53383">
    <property type="entry name" value="PLP-dependent transferases"/>
    <property type="match status" value="1"/>
</dbReference>
<dbReference type="EC" id="4.4.1.13" evidence="5"/>
<keyword evidence="8" id="KW-0032">Aminotransferase</keyword>
<comment type="catalytic activity">
    <reaction evidence="14">
        <text>L-kynurenine + 2-oxoglutarate = kynurenate + L-glutamate + H2O</text>
        <dbReference type="Rhea" id="RHEA:65560"/>
        <dbReference type="ChEBI" id="CHEBI:15377"/>
        <dbReference type="ChEBI" id="CHEBI:16810"/>
        <dbReference type="ChEBI" id="CHEBI:29985"/>
        <dbReference type="ChEBI" id="CHEBI:57959"/>
        <dbReference type="ChEBI" id="CHEBI:58454"/>
        <dbReference type="EC" id="2.6.1.7"/>
    </reaction>
    <physiologicalReaction direction="left-to-right" evidence="14">
        <dbReference type="Rhea" id="RHEA:65561"/>
    </physiologicalReaction>
</comment>
<dbReference type="GO" id="GO:0030170">
    <property type="term" value="F:pyridoxal phosphate binding"/>
    <property type="evidence" value="ECO:0007669"/>
    <property type="project" value="InterPro"/>
</dbReference>
<dbReference type="GO" id="GO:0005829">
    <property type="term" value="C:cytosol"/>
    <property type="evidence" value="ECO:0007669"/>
    <property type="project" value="UniProtKB-SubCell"/>
</dbReference>
<keyword evidence="11" id="KW-0456">Lyase</keyword>
<evidence type="ECO:0000256" key="20">
    <source>
        <dbReference type="ARBA" id="ARBA00075445"/>
    </source>
</evidence>
<accession>A0A7J7VRL1</accession>
<evidence type="ECO:0000256" key="8">
    <source>
        <dbReference type="ARBA" id="ARBA00022576"/>
    </source>
</evidence>
<evidence type="ECO:0000256" key="18">
    <source>
        <dbReference type="ARBA" id="ARBA00069663"/>
    </source>
</evidence>
<dbReference type="AlphaFoldDB" id="A0A7J7VRL1"/>
<evidence type="ECO:0000256" key="5">
    <source>
        <dbReference type="ARBA" id="ARBA00012224"/>
    </source>
</evidence>
<keyword evidence="10" id="KW-0663">Pyridoxal phosphate</keyword>
<dbReference type="GO" id="GO:0047804">
    <property type="term" value="F:cysteine-S-conjugate beta-lyase activity"/>
    <property type="evidence" value="ECO:0007669"/>
    <property type="project" value="UniProtKB-EC"/>
</dbReference>
<organism evidence="24 25">
    <name type="scientific">Rhinolophus ferrumequinum</name>
    <name type="common">Greater horseshoe bat</name>
    <dbReference type="NCBI Taxonomy" id="59479"/>
    <lineage>
        <taxon>Eukaryota</taxon>
        <taxon>Metazoa</taxon>
        <taxon>Chordata</taxon>
        <taxon>Craniata</taxon>
        <taxon>Vertebrata</taxon>
        <taxon>Euteleostomi</taxon>
        <taxon>Mammalia</taxon>
        <taxon>Eutheria</taxon>
        <taxon>Laurasiatheria</taxon>
        <taxon>Chiroptera</taxon>
        <taxon>Yinpterochiroptera</taxon>
        <taxon>Rhinolophoidea</taxon>
        <taxon>Rhinolophidae</taxon>
        <taxon>Rhinolophinae</taxon>
        <taxon>Rhinolophus</taxon>
    </lineage>
</organism>
<comment type="catalytic activity">
    <reaction evidence="16">
        <text>3-phenylpyruvate + L-glutamine = 2-oxoglutaramate + L-phenylalanine</text>
        <dbReference type="Rhea" id="RHEA:17593"/>
        <dbReference type="ChEBI" id="CHEBI:16769"/>
        <dbReference type="ChEBI" id="CHEBI:18005"/>
        <dbReference type="ChEBI" id="CHEBI:58095"/>
        <dbReference type="ChEBI" id="CHEBI:58359"/>
        <dbReference type="EC" id="2.6.1.64"/>
    </reaction>
</comment>
<evidence type="ECO:0000256" key="2">
    <source>
        <dbReference type="ARBA" id="ARBA00004514"/>
    </source>
</evidence>
<dbReference type="InterPro" id="IPR051326">
    <property type="entry name" value="Kynurenine-oxoglutarate_AT"/>
</dbReference>
<dbReference type="EC" id="2.6.1.7" evidence="6"/>
<evidence type="ECO:0000313" key="25">
    <source>
        <dbReference type="Proteomes" id="UP000585614"/>
    </source>
</evidence>
<reference evidence="24 25" key="1">
    <citation type="journal article" date="2020" name="Nature">
        <title>Six reference-quality genomes reveal evolution of bat adaptations.</title>
        <authorList>
            <person name="Jebb D."/>
            <person name="Huang Z."/>
            <person name="Pippel M."/>
            <person name="Hughes G.M."/>
            <person name="Lavrichenko K."/>
            <person name="Devanna P."/>
            <person name="Winkler S."/>
            <person name="Jermiin L.S."/>
            <person name="Skirmuntt E.C."/>
            <person name="Katzourakis A."/>
            <person name="Burkitt-Gray L."/>
            <person name="Ray D.A."/>
            <person name="Sullivan K.A.M."/>
            <person name="Roscito J.G."/>
            <person name="Kirilenko B.M."/>
            <person name="Davalos L.M."/>
            <person name="Corthals A.P."/>
            <person name="Power M.L."/>
            <person name="Jones G."/>
            <person name="Ransome R.D."/>
            <person name="Dechmann D.K.N."/>
            <person name="Locatelli A.G."/>
            <person name="Puechmaille S.J."/>
            <person name="Fedrigo O."/>
            <person name="Jarvis E.D."/>
            <person name="Hiller M."/>
            <person name="Vernes S.C."/>
            <person name="Myers E.W."/>
            <person name="Teeling E.C."/>
        </authorList>
    </citation>
    <scope>NUCLEOTIDE SEQUENCE [LARGE SCALE GENOMIC DNA]</scope>
    <source>
        <strain evidence="24">MRhiFer1</strain>
        <tissue evidence="24">Lung</tissue>
    </source>
</reference>
<comment type="similarity">
    <text evidence="3">Belongs to the class-I pyridoxal-phosphate-dependent aminotransferase family.</text>
</comment>
<dbReference type="GO" id="GO:0016212">
    <property type="term" value="F:kynurenine-oxoglutarate transaminase activity"/>
    <property type="evidence" value="ECO:0007669"/>
    <property type="project" value="UniProtKB-EC"/>
</dbReference>
<dbReference type="Pfam" id="PF00155">
    <property type="entry name" value="Aminotran_1_2"/>
    <property type="match status" value="1"/>
</dbReference>
<dbReference type="InterPro" id="IPR015424">
    <property type="entry name" value="PyrdxlP-dep_Trfase"/>
</dbReference>
<dbReference type="Gene3D" id="3.90.1150.10">
    <property type="entry name" value="Aspartate Aminotransferase, domain 1"/>
    <property type="match status" value="1"/>
</dbReference>
<evidence type="ECO:0000256" key="13">
    <source>
        <dbReference type="ARBA" id="ARBA00047213"/>
    </source>
</evidence>
<evidence type="ECO:0000259" key="23">
    <source>
        <dbReference type="Pfam" id="PF00155"/>
    </source>
</evidence>
<dbReference type="FunFam" id="3.40.640.10:FF:000264">
    <property type="entry name" value="Kynurenine--oxoglutarate transaminase 1"/>
    <property type="match status" value="1"/>
</dbReference>
<evidence type="ECO:0000313" key="24">
    <source>
        <dbReference type="EMBL" id="KAF6327620.1"/>
    </source>
</evidence>
<evidence type="ECO:0000256" key="9">
    <source>
        <dbReference type="ARBA" id="ARBA00022679"/>
    </source>
</evidence>
<evidence type="ECO:0000256" key="16">
    <source>
        <dbReference type="ARBA" id="ARBA00051830"/>
    </source>
</evidence>
<feature type="domain" description="Aminotransferase class I/classII large" evidence="23">
    <location>
        <begin position="30"/>
        <end position="191"/>
    </location>
</feature>
<dbReference type="EMBL" id="JACAGC010000012">
    <property type="protein sequence ID" value="KAF6327620.1"/>
    <property type="molecule type" value="Genomic_DNA"/>
</dbReference>
<evidence type="ECO:0000256" key="17">
    <source>
        <dbReference type="ARBA" id="ARBA00067007"/>
    </source>
</evidence>
<evidence type="ECO:0000256" key="12">
    <source>
        <dbReference type="ARBA" id="ARBA00024016"/>
    </source>
</evidence>
<dbReference type="InterPro" id="IPR004839">
    <property type="entry name" value="Aminotransferase_I/II_large"/>
</dbReference>
<dbReference type="Gene3D" id="3.40.640.10">
    <property type="entry name" value="Type I PLP-dependent aspartate aminotransferase-like (Major domain)"/>
    <property type="match status" value="1"/>
</dbReference>
<name>A0A7J7VRL1_RHIFE</name>
<dbReference type="GO" id="GO:0047316">
    <property type="term" value="F:glutamine-phenylpyruvate transaminase activity"/>
    <property type="evidence" value="ECO:0007669"/>
    <property type="project" value="UniProtKB-EC"/>
</dbReference>
<dbReference type="InterPro" id="IPR015422">
    <property type="entry name" value="PyrdxlP-dep_Trfase_small"/>
</dbReference>
<comment type="cofactor">
    <cofactor evidence="1">
        <name>pyridoxal 5'-phosphate</name>
        <dbReference type="ChEBI" id="CHEBI:597326"/>
    </cofactor>
</comment>
<protein>
    <recommendedName>
        <fullName evidence="18">Kynurenine--oxoglutarate transaminase 1</fullName>
        <ecNumber evidence="17">2.6.1.64</ecNumber>
        <ecNumber evidence="6">2.6.1.7</ecNumber>
        <ecNumber evidence="5">4.4.1.13</ecNumber>
    </recommendedName>
    <alternativeName>
        <fullName evidence="13">Cysteine-S-conjugate beta-lyase</fullName>
    </alternativeName>
    <alternativeName>
        <fullName evidence="21">Glutamine transaminase K</fullName>
    </alternativeName>
    <alternativeName>
        <fullName evidence="22">Glutamine--phenylpyruvate transaminase</fullName>
    </alternativeName>
    <alternativeName>
        <fullName evidence="19">Kynurenine aminotransferase 1</fullName>
    </alternativeName>
    <alternativeName>
        <fullName evidence="20">Kynurenine aminotransferase I</fullName>
    </alternativeName>
</protein>
<evidence type="ECO:0000256" key="6">
    <source>
        <dbReference type="ARBA" id="ARBA00012751"/>
    </source>
</evidence>
<evidence type="ECO:0000256" key="7">
    <source>
        <dbReference type="ARBA" id="ARBA00022490"/>
    </source>
</evidence>
<dbReference type="InterPro" id="IPR015421">
    <property type="entry name" value="PyrdxlP-dep_Trfase_major"/>
</dbReference>
<evidence type="ECO:0000256" key="4">
    <source>
        <dbReference type="ARBA" id="ARBA00011738"/>
    </source>
</evidence>
<keyword evidence="9" id="KW-0808">Transferase</keyword>
<comment type="pathway">
    <text evidence="12">Amino-acid degradation; L-kynurenine degradation; kynurenate from L-kynurenine: step 1/2.</text>
</comment>
<evidence type="ECO:0000256" key="10">
    <source>
        <dbReference type="ARBA" id="ARBA00022898"/>
    </source>
</evidence>
<evidence type="ECO:0000256" key="21">
    <source>
        <dbReference type="ARBA" id="ARBA00080778"/>
    </source>
</evidence>
<evidence type="ECO:0000256" key="1">
    <source>
        <dbReference type="ARBA" id="ARBA00001933"/>
    </source>
</evidence>
<evidence type="ECO:0000256" key="14">
    <source>
        <dbReference type="ARBA" id="ARBA00047478"/>
    </source>
</evidence>
<proteinExistence type="inferred from homology"/>
<dbReference type="CDD" id="cd00609">
    <property type="entry name" value="AAT_like"/>
    <property type="match status" value="1"/>
</dbReference>
<dbReference type="EC" id="2.6.1.64" evidence="17"/>
<evidence type="ECO:0000256" key="22">
    <source>
        <dbReference type="ARBA" id="ARBA00082241"/>
    </source>
</evidence>
<comment type="caution">
    <text evidence="24">The sequence shown here is derived from an EMBL/GenBank/DDBJ whole genome shotgun (WGS) entry which is preliminary data.</text>
</comment>
<evidence type="ECO:0000256" key="15">
    <source>
        <dbReference type="ARBA" id="ARBA00049325"/>
    </source>
</evidence>
<gene>
    <name evidence="24" type="ORF">mRhiFer1_008316</name>
</gene>
<comment type="subunit">
    <text evidence="4">Homodimer.</text>
</comment>
<evidence type="ECO:0000256" key="3">
    <source>
        <dbReference type="ARBA" id="ARBA00007441"/>
    </source>
</evidence>
<dbReference type="PANTHER" id="PTHR43807:SF14">
    <property type="entry name" value="KYNURENINE--OXOGLUTARATE TRANSAMINASE 1"/>
    <property type="match status" value="1"/>
</dbReference>
<dbReference type="FunFam" id="3.90.1150.10:FF:000141">
    <property type="entry name" value="Kynurenine--oxoglutarate transaminase 1"/>
    <property type="match status" value="1"/>
</dbReference>
<evidence type="ECO:0000256" key="11">
    <source>
        <dbReference type="ARBA" id="ARBA00023239"/>
    </source>
</evidence>
<dbReference type="Proteomes" id="UP000585614">
    <property type="component" value="Unassembled WGS sequence"/>
</dbReference>
<keyword evidence="7" id="KW-0963">Cytoplasm</keyword>
<comment type="subcellular location">
    <subcellularLocation>
        <location evidence="2">Cytoplasm</location>
        <location evidence="2">Cytosol</location>
    </subcellularLocation>
</comment>